<reference evidence="9 10" key="1">
    <citation type="submission" date="2020-07" db="EMBL/GenBank/DDBJ databases">
        <title>Genomic Encyclopedia of Type Strains, Phase IV (KMG-IV): sequencing the most valuable type-strain genomes for metagenomic binning, comparative biology and taxonomic classification.</title>
        <authorList>
            <person name="Goeker M."/>
        </authorList>
    </citation>
    <scope>NUCLEOTIDE SEQUENCE [LARGE SCALE GENOMIC DNA]</scope>
    <source>
        <strain evidence="9 10">DSM 25220</strain>
    </source>
</reference>
<comment type="similarity">
    <text evidence="7">Belongs to the binding-protein-dependent transport system permease family.</text>
</comment>
<dbReference type="Gene3D" id="1.10.3720.10">
    <property type="entry name" value="MetI-like"/>
    <property type="match status" value="1"/>
</dbReference>
<feature type="transmembrane region" description="Helical" evidence="7">
    <location>
        <begin position="101"/>
        <end position="126"/>
    </location>
</feature>
<dbReference type="RefSeq" id="WP_181537383.1">
    <property type="nucleotide sequence ID" value="NZ_JACDUU010000003.1"/>
</dbReference>
<dbReference type="InterPro" id="IPR000515">
    <property type="entry name" value="MetI-like"/>
</dbReference>
<dbReference type="PANTHER" id="PTHR30151">
    <property type="entry name" value="ALKANE SULFONATE ABC TRANSPORTER-RELATED, MEMBRANE SUBUNIT"/>
    <property type="match status" value="1"/>
</dbReference>
<feature type="transmembrane region" description="Helical" evidence="7">
    <location>
        <begin position="74"/>
        <end position="94"/>
    </location>
</feature>
<comment type="subcellular location">
    <subcellularLocation>
        <location evidence="1 7">Cell membrane</location>
        <topology evidence="1 7">Multi-pass membrane protein</topology>
    </subcellularLocation>
</comment>
<sequence length="264" mass="29496">MKSFVNIVNAVKRWSSMMMPSFVILAILVLWELSVYVTGIEKWILPAPTEIFQSLVNSSDLLVIHSLQTLKETLLGLLLAVIVGMILATLIDVSEWFQKTLYPLLVISQTIPIIAVAPLIMIWFGFGILPKVIVVALVCFFPIAINLADGYRTVDISMIRLLETMGATKWQIFKMVKFPGAMPFFFSGLRIAGTYSVMGAVIGEWLGASQGLGILLTRSSQSFLTDRVFATIVIIVFMSLAIFAIVEVLARVTMRWHYQQENKD</sequence>
<evidence type="ECO:0000256" key="5">
    <source>
        <dbReference type="ARBA" id="ARBA00022989"/>
    </source>
</evidence>
<dbReference type="PANTHER" id="PTHR30151:SF20">
    <property type="entry name" value="ABC TRANSPORTER PERMEASE PROTEIN HI_0355-RELATED"/>
    <property type="match status" value="1"/>
</dbReference>
<evidence type="ECO:0000256" key="2">
    <source>
        <dbReference type="ARBA" id="ARBA00022448"/>
    </source>
</evidence>
<feature type="transmembrane region" description="Helical" evidence="7">
    <location>
        <begin position="228"/>
        <end position="250"/>
    </location>
</feature>
<evidence type="ECO:0000313" key="9">
    <source>
        <dbReference type="EMBL" id="MBA2871577.1"/>
    </source>
</evidence>
<evidence type="ECO:0000256" key="4">
    <source>
        <dbReference type="ARBA" id="ARBA00022692"/>
    </source>
</evidence>
<protein>
    <submittedName>
        <fullName evidence="9">ABC-type nitrate/sulfonate/bicarbonate transport system permease component</fullName>
    </submittedName>
</protein>
<dbReference type="InterPro" id="IPR035906">
    <property type="entry name" value="MetI-like_sf"/>
</dbReference>
<keyword evidence="6 7" id="KW-0472">Membrane</keyword>
<dbReference type="GO" id="GO:0055085">
    <property type="term" value="P:transmembrane transport"/>
    <property type="evidence" value="ECO:0007669"/>
    <property type="project" value="InterPro"/>
</dbReference>
<evidence type="ECO:0000313" key="10">
    <source>
        <dbReference type="Proteomes" id="UP000580891"/>
    </source>
</evidence>
<keyword evidence="5 7" id="KW-1133">Transmembrane helix</keyword>
<keyword evidence="2 7" id="KW-0813">Transport</keyword>
<proteinExistence type="inferred from homology"/>
<evidence type="ECO:0000256" key="1">
    <source>
        <dbReference type="ARBA" id="ARBA00004651"/>
    </source>
</evidence>
<comment type="caution">
    <text evidence="9">The sequence shown here is derived from an EMBL/GenBank/DDBJ whole genome shotgun (WGS) entry which is preliminary data.</text>
</comment>
<feature type="domain" description="ABC transmembrane type-1" evidence="8">
    <location>
        <begin position="66"/>
        <end position="246"/>
    </location>
</feature>
<keyword evidence="3" id="KW-1003">Cell membrane</keyword>
<accession>A0A7V9YZZ6</accession>
<dbReference type="PROSITE" id="PS50928">
    <property type="entry name" value="ABC_TM1"/>
    <property type="match status" value="1"/>
</dbReference>
<dbReference type="Proteomes" id="UP000580891">
    <property type="component" value="Unassembled WGS sequence"/>
</dbReference>
<evidence type="ECO:0000259" key="8">
    <source>
        <dbReference type="PROSITE" id="PS50928"/>
    </source>
</evidence>
<dbReference type="CDD" id="cd06261">
    <property type="entry name" value="TM_PBP2"/>
    <property type="match status" value="1"/>
</dbReference>
<dbReference type="EMBL" id="JACDUU010000003">
    <property type="protein sequence ID" value="MBA2871577.1"/>
    <property type="molecule type" value="Genomic_DNA"/>
</dbReference>
<dbReference type="SUPFAM" id="SSF161098">
    <property type="entry name" value="MetI-like"/>
    <property type="match status" value="1"/>
</dbReference>
<keyword evidence="10" id="KW-1185">Reference proteome</keyword>
<dbReference type="AlphaFoldDB" id="A0A7V9YZZ6"/>
<keyword evidence="4 7" id="KW-0812">Transmembrane</keyword>
<dbReference type="Pfam" id="PF00528">
    <property type="entry name" value="BPD_transp_1"/>
    <property type="match status" value="1"/>
</dbReference>
<organism evidence="9 10">
    <name type="scientific">[Anoxybacillus] calidus</name>
    <dbReference type="NCBI Taxonomy" id="575178"/>
    <lineage>
        <taxon>Bacteria</taxon>
        <taxon>Bacillati</taxon>
        <taxon>Bacillota</taxon>
        <taxon>Bacilli</taxon>
        <taxon>Bacillales</taxon>
        <taxon>Anoxybacillaceae</taxon>
        <taxon>Paranoxybacillus</taxon>
    </lineage>
</organism>
<evidence type="ECO:0000256" key="7">
    <source>
        <dbReference type="RuleBase" id="RU363032"/>
    </source>
</evidence>
<name>A0A7V9YZZ6_9BACL</name>
<evidence type="ECO:0000256" key="3">
    <source>
        <dbReference type="ARBA" id="ARBA00022475"/>
    </source>
</evidence>
<evidence type="ECO:0000256" key="6">
    <source>
        <dbReference type="ARBA" id="ARBA00023136"/>
    </source>
</evidence>
<feature type="transmembrane region" description="Helical" evidence="7">
    <location>
        <begin position="184"/>
        <end position="208"/>
    </location>
</feature>
<gene>
    <name evidence="9" type="ORF">HNQ85_001847</name>
</gene>
<dbReference type="GO" id="GO:0005886">
    <property type="term" value="C:plasma membrane"/>
    <property type="evidence" value="ECO:0007669"/>
    <property type="project" value="UniProtKB-SubCell"/>
</dbReference>
<feature type="transmembrane region" description="Helical" evidence="7">
    <location>
        <begin position="132"/>
        <end position="151"/>
    </location>
</feature>